<feature type="compositionally biased region" description="Basic and acidic residues" evidence="2">
    <location>
        <begin position="678"/>
        <end position="695"/>
    </location>
</feature>
<dbReference type="AlphaFoldDB" id="A0A6L2JS86"/>
<feature type="domain" description="CCHC-type" evidence="3">
    <location>
        <begin position="222"/>
        <end position="237"/>
    </location>
</feature>
<comment type="caution">
    <text evidence="4">The sequence shown here is derived from an EMBL/GenBank/DDBJ whole genome shotgun (WGS) entry which is preliminary data.</text>
</comment>
<name>A0A6L2JS86_TANCI</name>
<accession>A0A6L2JS86</accession>
<feature type="region of interest" description="Disordered" evidence="2">
    <location>
        <begin position="237"/>
        <end position="257"/>
    </location>
</feature>
<dbReference type="GO" id="GO:0003676">
    <property type="term" value="F:nucleic acid binding"/>
    <property type="evidence" value="ECO:0007669"/>
    <property type="project" value="InterPro"/>
</dbReference>
<dbReference type="InterPro" id="IPR036875">
    <property type="entry name" value="Znf_CCHC_sf"/>
</dbReference>
<dbReference type="InterPro" id="IPR001878">
    <property type="entry name" value="Znf_CCHC"/>
</dbReference>
<keyword evidence="1" id="KW-0863">Zinc-finger</keyword>
<dbReference type="SMART" id="SM00343">
    <property type="entry name" value="ZnF_C2HC"/>
    <property type="match status" value="1"/>
</dbReference>
<sequence>MEQYLTFTDQVFWEVIVNGDLVSSVASASAEGLIHPKISEQKLAKKNELKAKSTLMLAILNEHLLKFHTCKDEKSLCKAIKNRFGGNKESKKMQRPFSSRIIKTLLHQVKKDWIKPMIDNTSSTNETVNTAHGVSATSSMDQASTASYDDYDMFSFFSNQSNAPQLDNEDLEQIDTDDLEEMDLKWQVAMLTIRVKRFINKTGRELDLNGKETVVFDMTNVKCYNCHRRGHFAKECRAPRNQGNGNRDAPTRNAPVDTSTTNALIVQDGIDNSVFKSKLSETITSVPKIETNASKTSKDSLEKPKTVRFSDPIIEDWESDSEDENVFEPKEVKKAVKPSLEKIKFVNARNTTVENKNKAEKPRKFSQSLGGEFTGPKEIRLVWDNTARVNHQNKLTHPHPKRNFVPAVVLTKSGQVLVNVAKQSSHRAAASVSTARHVNTAASRPNVNNALLTTYSYFKAHSPVRRLFNQKPAAKTNNFNEKVNTTKRAKGNLIDHISKDNGHTLLKDLTMLIHKPDSSQDFDSGYSRHMTGNKSYLKDYKEIDGRFVAFGGNAKGSKITGKVFFSLNTEYVVLSPDFKLLDESQVLLKVPKNNNMYSFDLKNVVHVGGIENQMDHKVKTIRCDNETEFKNRIMNDFCEIKGTKANIDAGQARKKTICGLQYVLLPLLTSNSQGLNSSKDEVANDAGKKSTEVPRKKNGVQDPAKEGRERAQRNEFKSMFRQDNDANGNRMFTPVSAAGSTYVNLGGSIPVNATTLPNAYLPTDPLMPDLEDTADLQDTRIFSGAYDDEVEGADADFNNLELTIVVNPIPTTRIHKDHPQEQIIRDPLSAL</sequence>
<organism evidence="4">
    <name type="scientific">Tanacetum cinerariifolium</name>
    <name type="common">Dalmatian daisy</name>
    <name type="synonym">Chrysanthemum cinerariifolium</name>
    <dbReference type="NCBI Taxonomy" id="118510"/>
    <lineage>
        <taxon>Eukaryota</taxon>
        <taxon>Viridiplantae</taxon>
        <taxon>Streptophyta</taxon>
        <taxon>Embryophyta</taxon>
        <taxon>Tracheophyta</taxon>
        <taxon>Spermatophyta</taxon>
        <taxon>Magnoliopsida</taxon>
        <taxon>eudicotyledons</taxon>
        <taxon>Gunneridae</taxon>
        <taxon>Pentapetalae</taxon>
        <taxon>asterids</taxon>
        <taxon>campanulids</taxon>
        <taxon>Asterales</taxon>
        <taxon>Asteraceae</taxon>
        <taxon>Asteroideae</taxon>
        <taxon>Anthemideae</taxon>
        <taxon>Anthemidinae</taxon>
        <taxon>Tanacetum</taxon>
    </lineage>
</organism>
<feature type="region of interest" description="Disordered" evidence="2">
    <location>
        <begin position="674"/>
        <end position="728"/>
    </location>
</feature>
<gene>
    <name evidence="4" type="ORF">Tci_011919</name>
</gene>
<keyword evidence="1" id="KW-0862">Zinc</keyword>
<dbReference type="EMBL" id="BKCJ010001238">
    <property type="protein sequence ID" value="GEU39941.1"/>
    <property type="molecule type" value="Genomic_DNA"/>
</dbReference>
<evidence type="ECO:0000259" key="3">
    <source>
        <dbReference type="PROSITE" id="PS50158"/>
    </source>
</evidence>
<keyword evidence="1" id="KW-0479">Metal-binding</keyword>
<evidence type="ECO:0000256" key="1">
    <source>
        <dbReference type="PROSITE-ProRule" id="PRU00047"/>
    </source>
</evidence>
<dbReference type="SUPFAM" id="SSF57756">
    <property type="entry name" value="Retrovirus zinc finger-like domains"/>
    <property type="match status" value="1"/>
</dbReference>
<dbReference type="PROSITE" id="PS50158">
    <property type="entry name" value="ZF_CCHC"/>
    <property type="match status" value="1"/>
</dbReference>
<protein>
    <recommendedName>
        <fullName evidence="3">CCHC-type domain-containing protein</fullName>
    </recommendedName>
</protein>
<dbReference type="GO" id="GO:0008270">
    <property type="term" value="F:zinc ion binding"/>
    <property type="evidence" value="ECO:0007669"/>
    <property type="project" value="UniProtKB-KW"/>
</dbReference>
<evidence type="ECO:0000256" key="2">
    <source>
        <dbReference type="SAM" id="MobiDB-lite"/>
    </source>
</evidence>
<dbReference type="Gene3D" id="4.10.60.10">
    <property type="entry name" value="Zinc finger, CCHC-type"/>
    <property type="match status" value="1"/>
</dbReference>
<reference evidence="4" key="1">
    <citation type="journal article" date="2019" name="Sci. Rep.">
        <title>Draft genome of Tanacetum cinerariifolium, the natural source of mosquito coil.</title>
        <authorList>
            <person name="Yamashiro T."/>
            <person name="Shiraishi A."/>
            <person name="Satake H."/>
            <person name="Nakayama K."/>
        </authorList>
    </citation>
    <scope>NUCLEOTIDE SEQUENCE</scope>
</reference>
<evidence type="ECO:0000313" key="4">
    <source>
        <dbReference type="EMBL" id="GEU39941.1"/>
    </source>
</evidence>
<proteinExistence type="predicted"/>
<feature type="compositionally biased region" description="Basic and acidic residues" evidence="2">
    <location>
        <begin position="703"/>
        <end position="724"/>
    </location>
</feature>